<protein>
    <recommendedName>
        <fullName evidence="3">Sodium-dependent dicarboxylate transporter SdcS</fullName>
    </recommendedName>
    <alternativeName>
        <fullName evidence="8">Na(+)/dicarboxylate symporter</fullName>
    </alternativeName>
</protein>
<feature type="transmembrane region" description="Helical" evidence="9">
    <location>
        <begin position="436"/>
        <end position="459"/>
    </location>
</feature>
<dbReference type="AlphaFoldDB" id="A0A285D8C1"/>
<name>A0A285D8C1_9BACI</name>
<dbReference type="GO" id="GO:1905039">
    <property type="term" value="P:carboxylic acid transmembrane transport"/>
    <property type="evidence" value="ECO:0007669"/>
    <property type="project" value="UniProtKB-ARBA"/>
</dbReference>
<keyword evidence="5" id="KW-0813">Transport</keyword>
<evidence type="ECO:0000256" key="6">
    <source>
        <dbReference type="ARBA" id="ARBA00022989"/>
    </source>
</evidence>
<evidence type="ECO:0000313" key="11">
    <source>
        <dbReference type="Proteomes" id="UP000219546"/>
    </source>
</evidence>
<feature type="transmembrane region" description="Helical" evidence="9">
    <location>
        <begin position="355"/>
        <end position="372"/>
    </location>
</feature>
<keyword evidence="4 9" id="KW-0812">Transmembrane</keyword>
<dbReference type="PANTHER" id="PTHR10283:SF82">
    <property type="entry name" value="SOLUTE CARRIER FAMILY 13 MEMBER 2"/>
    <property type="match status" value="1"/>
</dbReference>
<dbReference type="GO" id="GO:0015293">
    <property type="term" value="F:symporter activity"/>
    <property type="evidence" value="ECO:0007669"/>
    <property type="project" value="UniProtKB-KW"/>
</dbReference>
<organism evidence="10 11">
    <name type="scientific">Bacillus oleivorans</name>
    <dbReference type="NCBI Taxonomy" id="1448271"/>
    <lineage>
        <taxon>Bacteria</taxon>
        <taxon>Bacillati</taxon>
        <taxon>Bacillota</taxon>
        <taxon>Bacilli</taxon>
        <taxon>Bacillales</taxon>
        <taxon>Bacillaceae</taxon>
        <taxon>Bacillus</taxon>
    </lineage>
</organism>
<dbReference type="GO" id="GO:0008514">
    <property type="term" value="F:organic anion transmembrane transporter activity"/>
    <property type="evidence" value="ECO:0007669"/>
    <property type="project" value="UniProtKB-ARBA"/>
</dbReference>
<dbReference type="GO" id="GO:0005886">
    <property type="term" value="C:plasma membrane"/>
    <property type="evidence" value="ECO:0007669"/>
    <property type="project" value="TreeGrafter"/>
</dbReference>
<dbReference type="PANTHER" id="PTHR10283">
    <property type="entry name" value="SOLUTE CARRIER FAMILY 13 MEMBER"/>
    <property type="match status" value="1"/>
</dbReference>
<evidence type="ECO:0000256" key="5">
    <source>
        <dbReference type="ARBA" id="ARBA00022847"/>
    </source>
</evidence>
<dbReference type="Pfam" id="PF00939">
    <property type="entry name" value="Na_sulph_symp"/>
    <property type="match status" value="1"/>
</dbReference>
<keyword evidence="6 9" id="KW-1133">Transmembrane helix</keyword>
<feature type="transmembrane region" description="Helical" evidence="9">
    <location>
        <begin position="265"/>
        <end position="298"/>
    </location>
</feature>
<evidence type="ECO:0000256" key="7">
    <source>
        <dbReference type="ARBA" id="ARBA00023136"/>
    </source>
</evidence>
<evidence type="ECO:0000256" key="3">
    <source>
        <dbReference type="ARBA" id="ARBA00020150"/>
    </source>
</evidence>
<feature type="transmembrane region" description="Helical" evidence="9">
    <location>
        <begin position="310"/>
        <end position="330"/>
    </location>
</feature>
<dbReference type="InterPro" id="IPR001898">
    <property type="entry name" value="SLC13A/DASS"/>
</dbReference>
<dbReference type="RefSeq" id="WP_097160597.1">
    <property type="nucleotide sequence ID" value="NZ_JBEPMQ010000017.1"/>
</dbReference>
<dbReference type="OrthoDB" id="2339361at2"/>
<feature type="transmembrane region" description="Helical" evidence="9">
    <location>
        <begin position="207"/>
        <end position="229"/>
    </location>
</feature>
<keyword evidence="5" id="KW-0769">Symport</keyword>
<gene>
    <name evidence="10" type="ORF">SAMN05877753_11328</name>
</gene>
<evidence type="ECO:0000256" key="1">
    <source>
        <dbReference type="ARBA" id="ARBA00004141"/>
    </source>
</evidence>
<keyword evidence="11" id="KW-1185">Reference proteome</keyword>
<feature type="transmembrane region" description="Helical" evidence="9">
    <location>
        <begin position="402"/>
        <end position="424"/>
    </location>
</feature>
<evidence type="ECO:0000313" key="10">
    <source>
        <dbReference type="EMBL" id="SNX75528.1"/>
    </source>
</evidence>
<evidence type="ECO:0000256" key="2">
    <source>
        <dbReference type="ARBA" id="ARBA00006772"/>
    </source>
</evidence>
<feature type="transmembrane region" description="Helical" evidence="9">
    <location>
        <begin position="46"/>
        <end position="67"/>
    </location>
</feature>
<feature type="transmembrane region" description="Helical" evidence="9">
    <location>
        <begin position="379"/>
        <end position="396"/>
    </location>
</feature>
<evidence type="ECO:0000256" key="4">
    <source>
        <dbReference type="ARBA" id="ARBA00022692"/>
    </source>
</evidence>
<comment type="subcellular location">
    <subcellularLocation>
        <location evidence="1">Membrane</location>
        <topology evidence="1">Multi-pass membrane protein</topology>
    </subcellularLocation>
</comment>
<evidence type="ECO:0000256" key="8">
    <source>
        <dbReference type="ARBA" id="ARBA00031174"/>
    </source>
</evidence>
<reference evidence="10 11" key="1">
    <citation type="submission" date="2017-08" db="EMBL/GenBank/DDBJ databases">
        <authorList>
            <person name="de Groot N.N."/>
        </authorList>
    </citation>
    <scope>NUCLEOTIDE SEQUENCE [LARGE SCALE GENOMIC DNA]</scope>
    <source>
        <strain evidence="10 11">JC228</strain>
    </source>
</reference>
<feature type="transmembrane region" description="Helical" evidence="9">
    <location>
        <begin position="6"/>
        <end position="25"/>
    </location>
</feature>
<dbReference type="Proteomes" id="UP000219546">
    <property type="component" value="Unassembled WGS sequence"/>
</dbReference>
<evidence type="ECO:0000256" key="9">
    <source>
        <dbReference type="SAM" id="Phobius"/>
    </source>
</evidence>
<feature type="transmembrane region" description="Helical" evidence="9">
    <location>
        <begin position="168"/>
        <end position="186"/>
    </location>
</feature>
<keyword evidence="7 9" id="KW-0472">Membrane</keyword>
<proteinExistence type="inferred from homology"/>
<feature type="transmembrane region" description="Helical" evidence="9">
    <location>
        <begin position="79"/>
        <end position="98"/>
    </location>
</feature>
<sequence length="464" mass="52023">MITNRSKWMIFSSALVIFFSLFFLLQDVEWPIRISLSIMLASVPLWIFEPIPFAQIALLLLCLFLVFDVAEADLALSGFASLALFLIVAGLMIGKAVNETNLGRRIAMWFLLKLCRLKNGLLIGVILIQQVLALFIPTPSIRTALLLPILESLFKDLPPQSTNLQKQVMLGLAFAANVSAICYLPAGMVNVITIEYINQYTSYEVSYGLWFLVMLPIWVLMLPLIYFSVTKTIRVDHYPDKLFEEKIQRLKEQLPPLDTKEKKSIAILLVVVLLWVTESFHGIHPAFTAVIGAVLLSLPKVGVISWNKIVQINMDVFFIIGATFSIGNILNQSGTATYLGNLITNLHFIEQIKNPWIFIILLILFVHFYHIIITNIGTAAVTLFPIVLTVAPVLNIDPVHATLLSGVTLVFGFIFVIGTLPNLLVQSTKIVSQKDFIVPGVLLTFFSLFLTAIISIFWWPYLIT</sequence>
<dbReference type="EMBL" id="OAOP01000013">
    <property type="protein sequence ID" value="SNX75528.1"/>
    <property type="molecule type" value="Genomic_DNA"/>
</dbReference>
<accession>A0A285D8C1</accession>
<comment type="similarity">
    <text evidence="2">Belongs to the SLC13A/DASS transporter (TC 2.A.47) family. NADC subfamily.</text>
</comment>